<keyword evidence="5" id="KW-1185">Reference proteome</keyword>
<evidence type="ECO:0000313" key="3">
    <source>
        <dbReference type="EMBL" id="VUZ53133.1"/>
    </source>
</evidence>
<dbReference type="WBParaSite" id="HDID_0001053801-mRNA-1">
    <property type="protein sequence ID" value="HDID_0001053801-mRNA-1"/>
    <property type="gene ID" value="HDID_0001053801"/>
</dbReference>
<feature type="compositionally biased region" description="Basic and acidic residues" evidence="1">
    <location>
        <begin position="132"/>
        <end position="156"/>
    </location>
</feature>
<evidence type="ECO:0000313" key="5">
    <source>
        <dbReference type="Proteomes" id="UP000321570"/>
    </source>
</evidence>
<dbReference type="EMBL" id="UYSG01011747">
    <property type="protein sequence ID" value="VDL63514.1"/>
    <property type="molecule type" value="Genomic_DNA"/>
</dbReference>
<evidence type="ECO:0000256" key="1">
    <source>
        <dbReference type="SAM" id="MobiDB-lite"/>
    </source>
</evidence>
<reference evidence="6" key="1">
    <citation type="submission" date="2017-02" db="UniProtKB">
        <authorList>
            <consortium name="WormBaseParasite"/>
        </authorList>
    </citation>
    <scope>IDENTIFICATION</scope>
</reference>
<sequence length="211" mass="24216">MTNLCEILEAFCWRCKIHEIWKPNPSSSDDILRRMHSEAAVFNAVYRCKNSTVPTEEKINQTIKFLEENEFWRTNSLSLFSNHKDPGVIRVAKILQKQEVRDIWNGEVPSKFAKNSKEQSNQNEQTSVNNIEESKKSIENDKVEKNGNVKADEQKSDTAISTNNGTNMSCYLRSSQLQNTSLVPVSREWVPSYYAQSATVDQKNANLHDEI</sequence>
<reference evidence="2 4" key="2">
    <citation type="submission" date="2018-11" db="EMBL/GenBank/DDBJ databases">
        <authorList>
            <consortium name="Pathogen Informatics"/>
        </authorList>
    </citation>
    <scope>NUCLEOTIDE SEQUENCE [LARGE SCALE GENOMIC DNA]</scope>
</reference>
<dbReference type="Proteomes" id="UP000321570">
    <property type="component" value="Unassembled WGS sequence"/>
</dbReference>
<evidence type="ECO:0000313" key="2">
    <source>
        <dbReference type="EMBL" id="VDL63514.1"/>
    </source>
</evidence>
<accession>A0A0R3SXP9</accession>
<dbReference type="AlphaFoldDB" id="A0A0R3SXP9"/>
<reference evidence="3 5" key="3">
    <citation type="submission" date="2019-07" db="EMBL/GenBank/DDBJ databases">
        <authorList>
            <person name="Jastrzebski P J."/>
            <person name="Paukszto L."/>
            <person name="Jastrzebski P J."/>
        </authorList>
    </citation>
    <scope>NUCLEOTIDE SEQUENCE [LARGE SCALE GENOMIC DNA]</scope>
    <source>
        <strain evidence="3 5">WMS-il1</strain>
    </source>
</reference>
<dbReference type="OrthoDB" id="6223623at2759"/>
<feature type="compositionally biased region" description="Polar residues" evidence="1">
    <location>
        <begin position="118"/>
        <end position="131"/>
    </location>
</feature>
<protein>
    <submittedName>
        <fullName evidence="6">XRN2-binding (XTBD) domain-containing protein</fullName>
    </submittedName>
</protein>
<feature type="region of interest" description="Disordered" evidence="1">
    <location>
        <begin position="111"/>
        <end position="161"/>
    </location>
</feature>
<evidence type="ECO:0000313" key="4">
    <source>
        <dbReference type="Proteomes" id="UP000274504"/>
    </source>
</evidence>
<organism evidence="6">
    <name type="scientific">Hymenolepis diminuta</name>
    <name type="common">Rat tapeworm</name>
    <dbReference type="NCBI Taxonomy" id="6216"/>
    <lineage>
        <taxon>Eukaryota</taxon>
        <taxon>Metazoa</taxon>
        <taxon>Spiralia</taxon>
        <taxon>Lophotrochozoa</taxon>
        <taxon>Platyhelminthes</taxon>
        <taxon>Cestoda</taxon>
        <taxon>Eucestoda</taxon>
        <taxon>Cyclophyllidea</taxon>
        <taxon>Hymenolepididae</taxon>
        <taxon>Hymenolepis</taxon>
    </lineage>
</organism>
<dbReference type="Proteomes" id="UP000274504">
    <property type="component" value="Unassembled WGS sequence"/>
</dbReference>
<dbReference type="EMBL" id="CABIJS010000544">
    <property type="protein sequence ID" value="VUZ53133.1"/>
    <property type="molecule type" value="Genomic_DNA"/>
</dbReference>
<evidence type="ECO:0000313" key="6">
    <source>
        <dbReference type="WBParaSite" id="HDID_0001053801-mRNA-1"/>
    </source>
</evidence>
<name>A0A0R3SXP9_HYMDI</name>
<proteinExistence type="predicted"/>
<gene>
    <name evidence="2" type="ORF">HDID_LOCUS10536</name>
    <name evidence="3" type="ORF">WMSIL1_LOCUS11438</name>
</gene>